<organism evidence="1 2">
    <name type="scientific">Acorus calamus</name>
    <name type="common">Sweet flag</name>
    <dbReference type="NCBI Taxonomy" id="4465"/>
    <lineage>
        <taxon>Eukaryota</taxon>
        <taxon>Viridiplantae</taxon>
        <taxon>Streptophyta</taxon>
        <taxon>Embryophyta</taxon>
        <taxon>Tracheophyta</taxon>
        <taxon>Spermatophyta</taxon>
        <taxon>Magnoliopsida</taxon>
        <taxon>Liliopsida</taxon>
        <taxon>Acoraceae</taxon>
        <taxon>Acorus</taxon>
    </lineage>
</organism>
<reference evidence="1" key="2">
    <citation type="submission" date="2023-06" db="EMBL/GenBank/DDBJ databases">
        <authorList>
            <person name="Ma L."/>
            <person name="Liu K.-W."/>
            <person name="Li Z."/>
            <person name="Hsiao Y.-Y."/>
            <person name="Qi Y."/>
            <person name="Fu T."/>
            <person name="Tang G."/>
            <person name="Zhang D."/>
            <person name="Sun W.-H."/>
            <person name="Liu D.-K."/>
            <person name="Li Y."/>
            <person name="Chen G.-Z."/>
            <person name="Liu X.-D."/>
            <person name="Liao X.-Y."/>
            <person name="Jiang Y.-T."/>
            <person name="Yu X."/>
            <person name="Hao Y."/>
            <person name="Huang J."/>
            <person name="Zhao X.-W."/>
            <person name="Ke S."/>
            <person name="Chen Y.-Y."/>
            <person name="Wu W.-L."/>
            <person name="Hsu J.-L."/>
            <person name="Lin Y.-F."/>
            <person name="Huang M.-D."/>
            <person name="Li C.-Y."/>
            <person name="Huang L."/>
            <person name="Wang Z.-W."/>
            <person name="Zhao X."/>
            <person name="Zhong W.-Y."/>
            <person name="Peng D.-H."/>
            <person name="Ahmad S."/>
            <person name="Lan S."/>
            <person name="Zhang J.-S."/>
            <person name="Tsai W.-C."/>
            <person name="Van De Peer Y."/>
            <person name="Liu Z.-J."/>
        </authorList>
    </citation>
    <scope>NUCLEOTIDE SEQUENCE</scope>
    <source>
        <strain evidence="1">CP</strain>
        <tissue evidence="1">Leaves</tissue>
    </source>
</reference>
<dbReference type="Proteomes" id="UP001180020">
    <property type="component" value="Unassembled WGS sequence"/>
</dbReference>
<protein>
    <recommendedName>
        <fullName evidence="3">RNase H type-1 domain-containing protein</fullName>
    </recommendedName>
</protein>
<proteinExistence type="predicted"/>
<evidence type="ECO:0000313" key="1">
    <source>
        <dbReference type="EMBL" id="KAK1284957.1"/>
    </source>
</evidence>
<comment type="caution">
    <text evidence="1">The sequence shown here is derived from an EMBL/GenBank/DDBJ whole genome shotgun (WGS) entry which is preliminary data.</text>
</comment>
<gene>
    <name evidence="1" type="ORF">QJS10_CPB20g00424</name>
</gene>
<accession>A0AAV9C872</accession>
<sequence length="138" mass="16058">MVLWLMKEEVMGPLSETQIQNSKLDWLDDWISPPSTFLELKAIEQGVMLTTLAWLRGRGKIPWTAIHSLRNIYFILKQLVEWKASHIHREGNSPANILTAHQSMRGESLILPLQLWKKIEEALDNDSQELGFIRLREK</sequence>
<reference evidence="1" key="1">
    <citation type="journal article" date="2023" name="Nat. Commun.">
        <title>Diploid and tetraploid genomes of Acorus and the evolution of monocots.</title>
        <authorList>
            <person name="Ma L."/>
            <person name="Liu K.W."/>
            <person name="Li Z."/>
            <person name="Hsiao Y.Y."/>
            <person name="Qi Y."/>
            <person name="Fu T."/>
            <person name="Tang G.D."/>
            <person name="Zhang D."/>
            <person name="Sun W.H."/>
            <person name="Liu D.K."/>
            <person name="Li Y."/>
            <person name="Chen G.Z."/>
            <person name="Liu X.D."/>
            <person name="Liao X.Y."/>
            <person name="Jiang Y.T."/>
            <person name="Yu X."/>
            <person name="Hao Y."/>
            <person name="Huang J."/>
            <person name="Zhao X.W."/>
            <person name="Ke S."/>
            <person name="Chen Y.Y."/>
            <person name="Wu W.L."/>
            <person name="Hsu J.L."/>
            <person name="Lin Y.F."/>
            <person name="Huang M.D."/>
            <person name="Li C.Y."/>
            <person name="Huang L."/>
            <person name="Wang Z.W."/>
            <person name="Zhao X."/>
            <person name="Zhong W.Y."/>
            <person name="Peng D.H."/>
            <person name="Ahmad S."/>
            <person name="Lan S."/>
            <person name="Zhang J.S."/>
            <person name="Tsai W.C."/>
            <person name="Van de Peer Y."/>
            <person name="Liu Z.J."/>
        </authorList>
    </citation>
    <scope>NUCLEOTIDE SEQUENCE</scope>
    <source>
        <strain evidence="1">CP</strain>
    </source>
</reference>
<name>A0AAV9C872_ACOCL</name>
<keyword evidence="2" id="KW-1185">Reference proteome</keyword>
<evidence type="ECO:0000313" key="2">
    <source>
        <dbReference type="Proteomes" id="UP001180020"/>
    </source>
</evidence>
<dbReference type="EMBL" id="JAUJYO010000020">
    <property type="protein sequence ID" value="KAK1284957.1"/>
    <property type="molecule type" value="Genomic_DNA"/>
</dbReference>
<evidence type="ECO:0008006" key="3">
    <source>
        <dbReference type="Google" id="ProtNLM"/>
    </source>
</evidence>
<dbReference type="AlphaFoldDB" id="A0AAV9C872"/>